<dbReference type="Pfam" id="PF00224">
    <property type="entry name" value="PK"/>
    <property type="match status" value="1"/>
</dbReference>
<sequence>MLVADLVSRKTKIAATLGPASVSKIPELILAETQTPIIHAIQSAAMSLHKPVAILGDLGGPKIRCNGFKAPTTEIPLVAGTTVILEATEDLCETGRITTCVLPLVSELQPGHRVLIDDAVTDKDFKDATYMWDHRFDFIALSFVQVAADVQVLLDLFETFRKTRNEVTIDTSIDASDIYACTVDGDGDPPHLPWRPFIISKIEKPQALDAIDAIIALSDGIMVARGDMGVEISLERVPIIQKMLIHKENAAEKPVITATQMLESMINSPVPTRAEVSDVANAVLDGTDAVMLSGECAVGKYPIETVSMMSSICQHAEAGDDFMQQPAMMKWNSCKVKHLQALRHPIADAAIAAAHEVHACALIVFTYTGDMAYFVSKRRPNHPIVAITHRMFLYRRLALLYGVFPVLSTALPQNGHSLDTPMSTEELYLRTQADVSDHGLAAWTCNYTWHPRGQYCCLLCRVPWFMVHGQHCPTL</sequence>
<dbReference type="InterPro" id="IPR015793">
    <property type="entry name" value="Pyrv_Knase_brl"/>
</dbReference>
<evidence type="ECO:0000313" key="17">
    <source>
        <dbReference type="Proteomes" id="UP001648503"/>
    </source>
</evidence>
<keyword evidence="11 13" id="KW-0324">Glycolysis</keyword>
<evidence type="ECO:0000256" key="13">
    <source>
        <dbReference type="RuleBase" id="RU000504"/>
    </source>
</evidence>
<dbReference type="InterPro" id="IPR015795">
    <property type="entry name" value="Pyrv_Knase_C"/>
</dbReference>
<dbReference type="SUPFAM" id="SSF51621">
    <property type="entry name" value="Phosphoenolpyruvate/pyruvate domain"/>
    <property type="match status" value="1"/>
</dbReference>
<dbReference type="Proteomes" id="UP001648503">
    <property type="component" value="Unassembled WGS sequence"/>
</dbReference>
<evidence type="ECO:0000259" key="15">
    <source>
        <dbReference type="Pfam" id="PF02887"/>
    </source>
</evidence>
<dbReference type="Gene3D" id="2.40.33.10">
    <property type="entry name" value="PK beta-barrel domain-like"/>
    <property type="match status" value="1"/>
</dbReference>
<reference evidence="16 17" key="1">
    <citation type="submission" date="2021-02" db="EMBL/GenBank/DDBJ databases">
        <title>Variation within the Batrachochytrium salamandrivorans European outbreak.</title>
        <authorList>
            <person name="Kelly M."/>
            <person name="Pasmans F."/>
            <person name="Shea T.P."/>
            <person name="Munoz J.F."/>
            <person name="Carranza S."/>
            <person name="Cuomo C.A."/>
            <person name="Martel A."/>
        </authorList>
    </citation>
    <scope>NUCLEOTIDE SEQUENCE [LARGE SCALE GENOMIC DNA]</scope>
    <source>
        <strain evidence="16 17">AMFP18/2</strain>
    </source>
</reference>
<keyword evidence="5 13" id="KW-0808">Transferase</keyword>
<comment type="caution">
    <text evidence="16">The sequence shown here is derived from an EMBL/GenBank/DDBJ whole genome shotgun (WGS) entry which is preliminary data.</text>
</comment>
<keyword evidence="17" id="KW-1185">Reference proteome</keyword>
<protein>
    <recommendedName>
        <fullName evidence="4 13">Pyruvate kinase</fullName>
        <ecNumber evidence="4 13">2.7.1.40</ecNumber>
    </recommendedName>
</protein>
<dbReference type="EMBL" id="JAFCIX010000346">
    <property type="protein sequence ID" value="KAH6593747.1"/>
    <property type="molecule type" value="Genomic_DNA"/>
</dbReference>
<keyword evidence="7" id="KW-0547">Nucleotide-binding</keyword>
<dbReference type="PRINTS" id="PR01050">
    <property type="entry name" value="PYRUVTKNASE"/>
</dbReference>
<dbReference type="InterPro" id="IPR036918">
    <property type="entry name" value="Pyrv_Knase_C_sf"/>
</dbReference>
<keyword evidence="9" id="KW-0067">ATP-binding</keyword>
<keyword evidence="12" id="KW-0670">Pyruvate</keyword>
<evidence type="ECO:0000256" key="4">
    <source>
        <dbReference type="ARBA" id="ARBA00012142"/>
    </source>
</evidence>
<organism evidence="16 17">
    <name type="scientific">Batrachochytrium salamandrivorans</name>
    <dbReference type="NCBI Taxonomy" id="1357716"/>
    <lineage>
        <taxon>Eukaryota</taxon>
        <taxon>Fungi</taxon>
        <taxon>Fungi incertae sedis</taxon>
        <taxon>Chytridiomycota</taxon>
        <taxon>Chytridiomycota incertae sedis</taxon>
        <taxon>Chytridiomycetes</taxon>
        <taxon>Rhizophydiales</taxon>
        <taxon>Rhizophydiales incertae sedis</taxon>
        <taxon>Batrachochytrium</taxon>
    </lineage>
</organism>
<evidence type="ECO:0000313" key="16">
    <source>
        <dbReference type="EMBL" id="KAH6593747.1"/>
    </source>
</evidence>
<proteinExistence type="inferred from homology"/>
<keyword evidence="10 13" id="KW-0460">Magnesium</keyword>
<dbReference type="Pfam" id="PF02887">
    <property type="entry name" value="PK_C"/>
    <property type="match status" value="1"/>
</dbReference>
<accession>A0ABQ8FB00</accession>
<evidence type="ECO:0000256" key="11">
    <source>
        <dbReference type="ARBA" id="ARBA00023152"/>
    </source>
</evidence>
<dbReference type="PANTHER" id="PTHR11817">
    <property type="entry name" value="PYRUVATE KINASE"/>
    <property type="match status" value="1"/>
</dbReference>
<dbReference type="SUPFAM" id="SSF52935">
    <property type="entry name" value="PK C-terminal domain-like"/>
    <property type="match status" value="1"/>
</dbReference>
<evidence type="ECO:0000256" key="7">
    <source>
        <dbReference type="ARBA" id="ARBA00022741"/>
    </source>
</evidence>
<dbReference type="InterPro" id="IPR001697">
    <property type="entry name" value="Pyr_Knase"/>
</dbReference>
<evidence type="ECO:0000256" key="12">
    <source>
        <dbReference type="ARBA" id="ARBA00023317"/>
    </source>
</evidence>
<keyword evidence="8 13" id="KW-0418">Kinase</keyword>
<gene>
    <name evidence="16" type="ORF">BASA50_007123</name>
</gene>
<comment type="pathway">
    <text evidence="2 13">Carbohydrate degradation; glycolysis; pyruvate from D-glyceraldehyde 3-phosphate: step 5/5.</text>
</comment>
<evidence type="ECO:0000256" key="8">
    <source>
        <dbReference type="ARBA" id="ARBA00022777"/>
    </source>
</evidence>
<dbReference type="Gene3D" id="3.20.20.60">
    <property type="entry name" value="Phosphoenolpyruvate-binding domains"/>
    <property type="match status" value="1"/>
</dbReference>
<evidence type="ECO:0000256" key="2">
    <source>
        <dbReference type="ARBA" id="ARBA00004997"/>
    </source>
</evidence>
<dbReference type="InterPro" id="IPR040442">
    <property type="entry name" value="Pyrv_kinase-like_dom_sf"/>
</dbReference>
<evidence type="ECO:0000256" key="1">
    <source>
        <dbReference type="ARBA" id="ARBA00001958"/>
    </source>
</evidence>
<comment type="cofactor">
    <cofactor evidence="1">
        <name>K(+)</name>
        <dbReference type="ChEBI" id="CHEBI:29103"/>
    </cofactor>
</comment>
<dbReference type="InterPro" id="IPR015806">
    <property type="entry name" value="Pyrv_Knase_insert_dom_sf"/>
</dbReference>
<name>A0ABQ8FB00_9FUNG</name>
<dbReference type="InterPro" id="IPR015813">
    <property type="entry name" value="Pyrv/PenolPyrv_kinase-like_dom"/>
</dbReference>
<comment type="catalytic activity">
    <reaction evidence="13">
        <text>pyruvate + ATP = phosphoenolpyruvate + ADP + H(+)</text>
        <dbReference type="Rhea" id="RHEA:18157"/>
        <dbReference type="ChEBI" id="CHEBI:15361"/>
        <dbReference type="ChEBI" id="CHEBI:15378"/>
        <dbReference type="ChEBI" id="CHEBI:30616"/>
        <dbReference type="ChEBI" id="CHEBI:58702"/>
        <dbReference type="ChEBI" id="CHEBI:456216"/>
        <dbReference type="EC" id="2.7.1.40"/>
    </reaction>
</comment>
<dbReference type="Gene3D" id="3.40.1380.20">
    <property type="entry name" value="Pyruvate kinase, C-terminal domain"/>
    <property type="match status" value="1"/>
</dbReference>
<evidence type="ECO:0000256" key="3">
    <source>
        <dbReference type="ARBA" id="ARBA00008663"/>
    </source>
</evidence>
<keyword evidence="6" id="KW-0479">Metal-binding</keyword>
<evidence type="ECO:0000259" key="14">
    <source>
        <dbReference type="Pfam" id="PF00224"/>
    </source>
</evidence>
<feature type="domain" description="Pyruvate kinase barrel" evidence="14">
    <location>
        <begin position="198"/>
        <end position="306"/>
    </location>
</feature>
<dbReference type="EC" id="2.7.1.40" evidence="4 13"/>
<comment type="similarity">
    <text evidence="3 13">Belongs to the pyruvate kinase family.</text>
</comment>
<feature type="domain" description="Pyruvate kinase C-terminal" evidence="15">
    <location>
        <begin position="346"/>
        <end position="410"/>
    </location>
</feature>
<evidence type="ECO:0000256" key="9">
    <source>
        <dbReference type="ARBA" id="ARBA00022840"/>
    </source>
</evidence>
<evidence type="ECO:0000256" key="5">
    <source>
        <dbReference type="ARBA" id="ARBA00022679"/>
    </source>
</evidence>
<evidence type="ECO:0000256" key="10">
    <source>
        <dbReference type="ARBA" id="ARBA00022842"/>
    </source>
</evidence>
<evidence type="ECO:0000256" key="6">
    <source>
        <dbReference type="ARBA" id="ARBA00022723"/>
    </source>
</evidence>